<dbReference type="Gene3D" id="3.90.1150.10">
    <property type="entry name" value="Aspartate Aminotransferase, domain 1"/>
    <property type="match status" value="1"/>
</dbReference>
<dbReference type="AlphaFoldDB" id="A0A3B0SDA7"/>
<dbReference type="GO" id="GO:0043546">
    <property type="term" value="F:molybdopterin cofactor binding"/>
    <property type="evidence" value="ECO:0007669"/>
    <property type="project" value="InterPro"/>
</dbReference>
<dbReference type="Gene3D" id="2.40.40.20">
    <property type="match status" value="1"/>
</dbReference>
<dbReference type="Pfam" id="PF00384">
    <property type="entry name" value="Molybdopterin"/>
    <property type="match status" value="1"/>
</dbReference>
<accession>A0A3B0SDA7</accession>
<dbReference type="InterPro" id="IPR009010">
    <property type="entry name" value="Asp_de-COase-like_dom_sf"/>
</dbReference>
<keyword evidence="7" id="KW-0808">Transferase</keyword>
<dbReference type="SUPFAM" id="SSF53706">
    <property type="entry name" value="Formate dehydrogenase/DMSO reductase, domains 1-3"/>
    <property type="match status" value="1"/>
</dbReference>
<dbReference type="Gene3D" id="3.40.228.10">
    <property type="entry name" value="Dimethylsulfoxide Reductase, domain 2"/>
    <property type="match status" value="1"/>
</dbReference>
<proteinExistence type="inferred from homology"/>
<protein>
    <submittedName>
        <fullName evidence="7">Cysteine desulfurase</fullName>
        <ecNumber evidence="7">2.8.1.7</ecNumber>
    </submittedName>
</protein>
<dbReference type="GO" id="GO:0046872">
    <property type="term" value="F:metal ion binding"/>
    <property type="evidence" value="ECO:0007669"/>
    <property type="project" value="UniProtKB-KW"/>
</dbReference>
<comment type="similarity">
    <text evidence="2">Belongs to the class-V pyridoxal-phosphate-dependent aminotransferase family. NifS/IscS subfamily.</text>
</comment>
<keyword evidence="3" id="KW-0479">Metal-binding</keyword>
<gene>
    <name evidence="7" type="ORF">MNBD_ACTINO01-906</name>
</gene>
<dbReference type="InterPro" id="IPR000192">
    <property type="entry name" value="Aminotrans_V_dom"/>
</dbReference>
<evidence type="ECO:0000259" key="6">
    <source>
        <dbReference type="Pfam" id="PF01568"/>
    </source>
</evidence>
<dbReference type="InterPro" id="IPR006657">
    <property type="entry name" value="MoPterin_dinucl-bd_dom"/>
</dbReference>
<dbReference type="InterPro" id="IPR015422">
    <property type="entry name" value="PyrdxlP-dep_Trfase_small"/>
</dbReference>
<dbReference type="InterPro" id="IPR015424">
    <property type="entry name" value="PyrdxlP-dep_Trfase"/>
</dbReference>
<feature type="non-terminal residue" evidence="7">
    <location>
        <position position="1"/>
    </location>
</feature>
<feature type="domain" description="Aminotransferase class V" evidence="4">
    <location>
        <begin position="461"/>
        <end position="661"/>
    </location>
</feature>
<evidence type="ECO:0000313" key="7">
    <source>
        <dbReference type="EMBL" id="VAW02290.1"/>
    </source>
</evidence>
<dbReference type="Pfam" id="PF00266">
    <property type="entry name" value="Aminotran_5"/>
    <property type="match status" value="1"/>
</dbReference>
<dbReference type="Pfam" id="PF01568">
    <property type="entry name" value="Molydop_binding"/>
    <property type="match status" value="1"/>
</dbReference>
<dbReference type="PANTHER" id="PTHR11601:SF34">
    <property type="entry name" value="CYSTEINE DESULFURASE"/>
    <property type="match status" value="1"/>
</dbReference>
<dbReference type="SUPFAM" id="SSF50692">
    <property type="entry name" value="ADC-like"/>
    <property type="match status" value="1"/>
</dbReference>
<dbReference type="InterPro" id="IPR015421">
    <property type="entry name" value="PyrdxlP-dep_Trfase_major"/>
</dbReference>
<evidence type="ECO:0000259" key="4">
    <source>
        <dbReference type="Pfam" id="PF00266"/>
    </source>
</evidence>
<dbReference type="Gene3D" id="3.40.640.10">
    <property type="entry name" value="Type I PLP-dependent aspartate aminotransferase-like (Major domain)"/>
    <property type="match status" value="1"/>
</dbReference>
<dbReference type="PANTHER" id="PTHR11601">
    <property type="entry name" value="CYSTEINE DESULFURYLASE FAMILY MEMBER"/>
    <property type="match status" value="1"/>
</dbReference>
<dbReference type="Gene3D" id="3.40.50.740">
    <property type="match status" value="1"/>
</dbReference>
<evidence type="ECO:0000256" key="2">
    <source>
        <dbReference type="ARBA" id="ARBA00006490"/>
    </source>
</evidence>
<dbReference type="InterPro" id="IPR006656">
    <property type="entry name" value="Mopterin_OxRdtase"/>
</dbReference>
<organism evidence="7">
    <name type="scientific">hydrothermal vent metagenome</name>
    <dbReference type="NCBI Taxonomy" id="652676"/>
    <lineage>
        <taxon>unclassified sequences</taxon>
        <taxon>metagenomes</taxon>
        <taxon>ecological metagenomes</taxon>
    </lineage>
</organism>
<feature type="domain" description="Molybdopterin oxidoreductase" evidence="5">
    <location>
        <begin position="28"/>
        <end position="203"/>
    </location>
</feature>
<feature type="domain" description="Molybdopterin dinucleotide-binding" evidence="6">
    <location>
        <begin position="314"/>
        <end position="421"/>
    </location>
</feature>
<reference evidence="7" key="1">
    <citation type="submission" date="2018-06" db="EMBL/GenBank/DDBJ databases">
        <authorList>
            <person name="Zhirakovskaya E."/>
        </authorList>
    </citation>
    <scope>NUCLEOTIDE SEQUENCE</scope>
</reference>
<evidence type="ECO:0000256" key="3">
    <source>
        <dbReference type="ARBA" id="ARBA00022723"/>
    </source>
</evidence>
<name>A0A3B0SDA7_9ZZZZ</name>
<dbReference type="GO" id="GO:0016491">
    <property type="term" value="F:oxidoreductase activity"/>
    <property type="evidence" value="ECO:0007669"/>
    <property type="project" value="InterPro"/>
</dbReference>
<dbReference type="SUPFAM" id="SSF53383">
    <property type="entry name" value="PLP-dependent transferases"/>
    <property type="match status" value="1"/>
</dbReference>
<dbReference type="Gene3D" id="3.30.2070.10">
    <property type="entry name" value="Formate dehydrogenase/DMSO reductase"/>
    <property type="match status" value="1"/>
</dbReference>
<dbReference type="EMBL" id="UOEI01000326">
    <property type="protein sequence ID" value="VAW02290.1"/>
    <property type="molecule type" value="Genomic_DNA"/>
</dbReference>
<evidence type="ECO:0000259" key="5">
    <source>
        <dbReference type="Pfam" id="PF00384"/>
    </source>
</evidence>
<feature type="non-terminal residue" evidence="7">
    <location>
        <position position="661"/>
    </location>
</feature>
<dbReference type="GO" id="GO:0031071">
    <property type="term" value="F:cysteine desulfurase activity"/>
    <property type="evidence" value="ECO:0007669"/>
    <property type="project" value="UniProtKB-EC"/>
</dbReference>
<dbReference type="EC" id="2.8.1.7" evidence="7"/>
<comment type="cofactor">
    <cofactor evidence="1">
        <name>pyridoxal 5'-phosphate</name>
        <dbReference type="ChEBI" id="CHEBI:597326"/>
    </cofactor>
</comment>
<sequence>DTIRDLARRLAAASGACPLMYTGLEYSNSGIQAIRAVHTLFALAGQLDVPGGIGLAMPDTHFPINRSCNQPNPDVTTAVGFDKFPLYSKYRGEGHASSLVDAVLHDDPYAIKALIIHGASILTSWPQTPIWEETLSKLDFVVCIDRTLTADARYADVVLPATTMFEIDSYMTYGPMFRLRERVVEPVGEARNDYLIMAELANRLGYGHLFPATEDAMIRRALDGSGYTLEDVQEAGGWVKLPTPMMEYKKWQKGGLRPDGTPGFDTPTGKFEIWSTILEEYGYEPLPKYTEPTEGPIAEPRLAAEYPLVFNSGARPNNDFRSQHHGVPGLVTDSPEPIVEINVQDAAERGIDAGDLVEVLTRRGAVTFRAVVTDRIVQGAIEANMGGGTAVGPAPWREWNVNVLTDLGNYDEISGFPVYKALLCDVVKVAEGDKSARHRARNVETNTMVSPRRGDGGRERIYLDNNATTEAAEEVRQAMAPYLGAAHGNPSSIHRTGRDARHAVTNARSQISRLINARPRSIVFTGGGSEADNLALKGIAFRHADEGRHIITTTVEHPAILETARFLERIGYDTTYLEVDEWGRVDPDRLESAIRDDTILVSIMMANNEVGTIQPIKELCRVAHDRGVLFHTDAVQAAGKIPVDVEDLDVDLLSIAAHKFH</sequence>
<evidence type="ECO:0000256" key="1">
    <source>
        <dbReference type="ARBA" id="ARBA00001933"/>
    </source>
</evidence>